<keyword evidence="8" id="KW-1185">Reference proteome</keyword>
<sequence length="436" mass="47806">MPSNVAPLQQHWWRGFLSMIANRIRALASFNGDTTAAVACSVRGLSHGCRWSYSHRYRRSETATGRRVEGTMGITFEKLFSCLFTNKEMRVPMVGLDATSKTTIHFKLEIGEIVTTIPTIDENNKIRYAIKKYWFVYFVRGHCKISSIQPEEIFNSKEKTVGLSYLQKSRMGEHRVAAYMLGMSLFSEPETRLLAVQVLSELAATKKTSGAATSLDGCGLIRECRREAATTMRDMTWLGLAGSVLKGFRWHGSPLRKGGLEGFVLEPAVRKGISSSHATGQRQNQAGHSFPPPLLYFLLAPPPGGGRLDEGSSFAHRSSPMSMVVLLLYFSSTPSPPLIILSALSTSNRGRCLRRLRRRLRSLLAGADATEEDSYHLQRVSPPAATAAPSDSPTTSSGVLTVRFDSCTFVVSTAFGADPALRGVSGHPLCFPAIEP</sequence>
<gene>
    <name evidence="7" type="ORF">ZIOFF_075952</name>
</gene>
<feature type="region of interest" description="Disordered" evidence="6">
    <location>
        <begin position="374"/>
        <end position="395"/>
    </location>
</feature>
<dbReference type="GO" id="GO:0005525">
    <property type="term" value="F:GTP binding"/>
    <property type="evidence" value="ECO:0007669"/>
    <property type="project" value="UniProtKB-KW"/>
</dbReference>
<dbReference type="Proteomes" id="UP000734854">
    <property type="component" value="Unassembled WGS sequence"/>
</dbReference>
<organism evidence="7 8">
    <name type="scientific">Zingiber officinale</name>
    <name type="common">Ginger</name>
    <name type="synonym">Amomum zingiber</name>
    <dbReference type="NCBI Taxonomy" id="94328"/>
    <lineage>
        <taxon>Eukaryota</taxon>
        <taxon>Viridiplantae</taxon>
        <taxon>Streptophyta</taxon>
        <taxon>Embryophyta</taxon>
        <taxon>Tracheophyta</taxon>
        <taxon>Spermatophyta</taxon>
        <taxon>Magnoliopsida</taxon>
        <taxon>Liliopsida</taxon>
        <taxon>Zingiberales</taxon>
        <taxon>Zingiberaceae</taxon>
        <taxon>Zingiber</taxon>
    </lineage>
</organism>
<evidence type="ECO:0000256" key="3">
    <source>
        <dbReference type="ARBA" id="ARBA00022741"/>
    </source>
</evidence>
<feature type="compositionally biased region" description="Low complexity" evidence="6">
    <location>
        <begin position="381"/>
        <end position="395"/>
    </location>
</feature>
<proteinExistence type="inferred from homology"/>
<keyword evidence="2" id="KW-0519">Myristate</keyword>
<keyword evidence="3" id="KW-0547">Nucleotide-binding</keyword>
<dbReference type="AlphaFoldDB" id="A0A8J5C496"/>
<dbReference type="SMART" id="SM00177">
    <property type="entry name" value="ARF"/>
    <property type="match status" value="1"/>
</dbReference>
<evidence type="ECO:0000256" key="1">
    <source>
        <dbReference type="ARBA" id="ARBA00010290"/>
    </source>
</evidence>
<name>A0A8J5C496_ZINOF</name>
<dbReference type="PANTHER" id="PTHR11711">
    <property type="entry name" value="ADP RIBOSYLATION FACTOR-RELATED"/>
    <property type="match status" value="1"/>
</dbReference>
<dbReference type="InterPro" id="IPR027417">
    <property type="entry name" value="P-loop_NTPase"/>
</dbReference>
<evidence type="ECO:0000256" key="4">
    <source>
        <dbReference type="ARBA" id="ARBA00022892"/>
    </source>
</evidence>
<evidence type="ECO:0000256" key="6">
    <source>
        <dbReference type="SAM" id="MobiDB-lite"/>
    </source>
</evidence>
<keyword evidence="4" id="KW-0931">ER-Golgi transport</keyword>
<dbReference type="GO" id="GO:0003924">
    <property type="term" value="F:GTPase activity"/>
    <property type="evidence" value="ECO:0007669"/>
    <property type="project" value="InterPro"/>
</dbReference>
<keyword evidence="2" id="KW-0449">Lipoprotein</keyword>
<protein>
    <submittedName>
        <fullName evidence="7">Uncharacterized protein</fullName>
    </submittedName>
</protein>
<dbReference type="InterPro" id="IPR006689">
    <property type="entry name" value="Small_GTPase_ARF/SAR"/>
</dbReference>
<evidence type="ECO:0000256" key="2">
    <source>
        <dbReference type="ARBA" id="ARBA00022707"/>
    </source>
</evidence>
<accession>A0A8J5C496</accession>
<dbReference type="GO" id="GO:0016192">
    <property type="term" value="P:vesicle-mediated transport"/>
    <property type="evidence" value="ECO:0007669"/>
    <property type="project" value="UniProtKB-KW"/>
</dbReference>
<dbReference type="InterPro" id="IPR024156">
    <property type="entry name" value="Small_GTPase_ARF"/>
</dbReference>
<dbReference type="Gene3D" id="3.40.50.300">
    <property type="entry name" value="P-loop containing nucleotide triphosphate hydrolases"/>
    <property type="match status" value="1"/>
</dbReference>
<dbReference type="EMBL" id="JACMSC010000183">
    <property type="protein sequence ID" value="KAG6466234.1"/>
    <property type="molecule type" value="Genomic_DNA"/>
</dbReference>
<keyword evidence="5" id="KW-0342">GTP-binding</keyword>
<evidence type="ECO:0000256" key="5">
    <source>
        <dbReference type="ARBA" id="ARBA00023134"/>
    </source>
</evidence>
<evidence type="ECO:0000313" key="7">
    <source>
        <dbReference type="EMBL" id="KAG6466234.1"/>
    </source>
</evidence>
<reference evidence="7 8" key="1">
    <citation type="submission" date="2020-08" db="EMBL/GenBank/DDBJ databases">
        <title>Plant Genome Project.</title>
        <authorList>
            <person name="Zhang R.-G."/>
        </authorList>
    </citation>
    <scope>NUCLEOTIDE SEQUENCE [LARGE SCALE GENOMIC DNA]</scope>
    <source>
        <tissue evidence="7">Rhizome</tissue>
    </source>
</reference>
<comment type="caution">
    <text evidence="7">The sequence shown here is derived from an EMBL/GenBank/DDBJ whole genome shotgun (WGS) entry which is preliminary data.</text>
</comment>
<evidence type="ECO:0000313" key="8">
    <source>
        <dbReference type="Proteomes" id="UP000734854"/>
    </source>
</evidence>
<comment type="similarity">
    <text evidence="1">Belongs to the small GTPase superfamily. Arf family.</text>
</comment>
<keyword evidence="4" id="KW-0813">Transport</keyword>
<dbReference type="Pfam" id="PF00025">
    <property type="entry name" value="Arf"/>
    <property type="match status" value="1"/>
</dbReference>